<proteinExistence type="predicted"/>
<dbReference type="RefSeq" id="WP_092485773.1">
    <property type="nucleotide sequence ID" value="NZ_FOYM01000026.1"/>
</dbReference>
<gene>
    <name evidence="1" type="ORF">SAMN05660706_12623</name>
</gene>
<dbReference type="EMBL" id="FOYM01000026">
    <property type="protein sequence ID" value="SFR12861.1"/>
    <property type="molecule type" value="Genomic_DNA"/>
</dbReference>
<dbReference type="OrthoDB" id="1808013at2"/>
<organism evidence="1 2">
    <name type="scientific">Desulfoscipio geothermicus DSM 3669</name>
    <dbReference type="NCBI Taxonomy" id="1121426"/>
    <lineage>
        <taxon>Bacteria</taxon>
        <taxon>Bacillati</taxon>
        <taxon>Bacillota</taxon>
        <taxon>Clostridia</taxon>
        <taxon>Eubacteriales</taxon>
        <taxon>Desulfallaceae</taxon>
        <taxon>Desulfoscipio</taxon>
    </lineage>
</organism>
<evidence type="ECO:0000313" key="1">
    <source>
        <dbReference type="EMBL" id="SFR12861.1"/>
    </source>
</evidence>
<reference evidence="2" key="1">
    <citation type="submission" date="2016-10" db="EMBL/GenBank/DDBJ databases">
        <authorList>
            <person name="Varghese N."/>
            <person name="Submissions S."/>
        </authorList>
    </citation>
    <scope>NUCLEOTIDE SEQUENCE [LARGE SCALE GENOMIC DNA]</scope>
    <source>
        <strain evidence="2">DSM 3669</strain>
    </source>
</reference>
<sequence>MYPGTVRDYSHVKHNLRWDLNLATEFQGKRPLGYSFVIDVLEGIPRLALYHMKINCSISTTVTTQPSRQLLLKALYNQGWHCGQDGLYQINEELRCWIQENLLQNHRR</sequence>
<dbReference type="NCBIfam" id="NF045682">
    <property type="entry name" value="DVU0772_fam"/>
    <property type="match status" value="1"/>
</dbReference>
<dbReference type="Proteomes" id="UP000199584">
    <property type="component" value="Unassembled WGS sequence"/>
</dbReference>
<dbReference type="AlphaFoldDB" id="A0A1I6E5M6"/>
<name>A0A1I6E5M6_9FIRM</name>
<keyword evidence="2" id="KW-1185">Reference proteome</keyword>
<accession>A0A1I6E5M6</accession>
<protein>
    <submittedName>
        <fullName evidence="1">Uncharacterized protein</fullName>
    </submittedName>
</protein>
<dbReference type="InterPro" id="IPR059223">
    <property type="entry name" value="DVU0772-like"/>
</dbReference>
<evidence type="ECO:0000313" key="2">
    <source>
        <dbReference type="Proteomes" id="UP000199584"/>
    </source>
</evidence>